<evidence type="ECO:0000313" key="5">
    <source>
        <dbReference type="EMBL" id="OQO08668.1"/>
    </source>
</evidence>
<dbReference type="EC" id="2.1.1.220" evidence="1"/>
<dbReference type="PANTHER" id="PTHR12133">
    <property type="entry name" value="TRNA (ADENINE(58)-N(1))-METHYLTRANSFERASE"/>
    <property type="match status" value="1"/>
</dbReference>
<dbReference type="PANTHER" id="PTHR12133:SF1">
    <property type="entry name" value="TRNA (ADENINE(58)-N(1))-METHYLTRANSFERASE, MITOCHONDRIAL"/>
    <property type="match status" value="1"/>
</dbReference>
<dbReference type="Proteomes" id="UP000192596">
    <property type="component" value="Unassembled WGS sequence"/>
</dbReference>
<dbReference type="STRING" id="1507870.A0A1V8TBP4"/>
<dbReference type="EMBL" id="NAJO01000012">
    <property type="protein sequence ID" value="OQO08668.1"/>
    <property type="molecule type" value="Genomic_DNA"/>
</dbReference>
<evidence type="ECO:0000256" key="4">
    <source>
        <dbReference type="SAM" id="MobiDB-lite"/>
    </source>
</evidence>
<comment type="caution">
    <text evidence="5">The sequence shown here is derived from an EMBL/GenBank/DDBJ whole genome shotgun (WGS) entry which is preliminary data.</text>
</comment>
<dbReference type="Gene3D" id="3.40.50.150">
    <property type="entry name" value="Vaccinia Virus protein VP39"/>
    <property type="match status" value="1"/>
</dbReference>
<feature type="region of interest" description="Disordered" evidence="4">
    <location>
        <begin position="173"/>
        <end position="197"/>
    </location>
</feature>
<accession>A0A1V8TBP4</accession>
<gene>
    <name evidence="5" type="ORF">B0A48_06538</name>
</gene>
<dbReference type="InParanoid" id="A0A1V8TBP4"/>
<protein>
    <recommendedName>
        <fullName evidence="2">tRNA (adenine(58)-N(1))-methyltransferase catalytic subunit TRM61</fullName>
        <ecNumber evidence="1">2.1.1.220</ecNumber>
    </recommendedName>
    <alternativeName>
        <fullName evidence="3">tRNA(m1A58)-methyltransferase subunit TRM61</fullName>
    </alternativeName>
</protein>
<dbReference type="OrthoDB" id="5585464at2759"/>
<dbReference type="AlphaFoldDB" id="A0A1V8TBP4"/>
<dbReference type="PROSITE" id="PS51620">
    <property type="entry name" value="SAM_TRM61"/>
    <property type="match status" value="1"/>
</dbReference>
<proteinExistence type="predicted"/>
<dbReference type="Gene3D" id="3.10.330.20">
    <property type="match status" value="1"/>
</dbReference>
<dbReference type="SUPFAM" id="SSF53335">
    <property type="entry name" value="S-adenosyl-L-methionine-dependent methyltransferases"/>
    <property type="match status" value="1"/>
</dbReference>
<dbReference type="GO" id="GO:0160107">
    <property type="term" value="F:tRNA (adenine(58)-N1)-methyltransferase activity"/>
    <property type="evidence" value="ECO:0007669"/>
    <property type="project" value="UniProtKB-EC"/>
</dbReference>
<sequence>MSLIRVTRRSTPAIRFSHPIRRRHIADARPFREHDHVLLQPLRDRTNSGVLFRGPLRPGKQIDTHKGVLNHSSIIGKRVRDVVQGEPLKSGKPAAVFRLLEVKLDDHVRFSRRLVTPIYPADANLIVSLLDLHPEVYDGEDGTAGPLLEILEAGTGHGSLTLHLSRAVHAANPPRAKASFESSDDSNAVATPPTDDADWSDRRRAIVHTIEISPRYAEHARRTVSAFRHGQYAGNIDFHVGNVSEWTRAALTERNDEAFLSHAFLDLPNADTHIADVTKALRVDGTLIVFNPSITQITECALSIKRDGIPLELDTVIELGVNGGSGGREWDVRPVIPRAARPVVQAGSETADGNPDDSAVEIDDPEKVEGTTAIEGSADTLKWSMVCRPKVGERVVGGGFLGVWKKRRT</sequence>
<dbReference type="GO" id="GO:0005739">
    <property type="term" value="C:mitochondrion"/>
    <property type="evidence" value="ECO:0007669"/>
    <property type="project" value="TreeGrafter"/>
</dbReference>
<keyword evidence="6" id="KW-1185">Reference proteome</keyword>
<dbReference type="GO" id="GO:0030488">
    <property type="term" value="P:tRNA methylation"/>
    <property type="evidence" value="ECO:0007669"/>
    <property type="project" value="InterPro"/>
</dbReference>
<dbReference type="GO" id="GO:0031515">
    <property type="term" value="C:tRNA (m1A) methyltransferase complex"/>
    <property type="evidence" value="ECO:0007669"/>
    <property type="project" value="InterPro"/>
</dbReference>
<evidence type="ECO:0000256" key="3">
    <source>
        <dbReference type="ARBA" id="ARBA00033309"/>
    </source>
</evidence>
<dbReference type="InterPro" id="IPR029063">
    <property type="entry name" value="SAM-dependent_MTases_sf"/>
</dbReference>
<reference evidence="6" key="1">
    <citation type="submission" date="2017-03" db="EMBL/GenBank/DDBJ databases">
        <title>Genomes of endolithic fungi from Antarctica.</title>
        <authorList>
            <person name="Coleine C."/>
            <person name="Masonjones S."/>
            <person name="Stajich J.E."/>
        </authorList>
    </citation>
    <scope>NUCLEOTIDE SEQUENCE [LARGE SCALE GENOMIC DNA]</scope>
    <source>
        <strain evidence="6">CCFEE 5527</strain>
    </source>
</reference>
<dbReference type="InterPro" id="IPR014816">
    <property type="entry name" value="tRNA_MeTrfase_Gcd14"/>
</dbReference>
<evidence type="ECO:0000313" key="6">
    <source>
        <dbReference type="Proteomes" id="UP000192596"/>
    </source>
</evidence>
<name>A0A1V8TBP4_9PEZI</name>
<evidence type="ECO:0000256" key="1">
    <source>
        <dbReference type="ARBA" id="ARBA00012796"/>
    </source>
</evidence>
<evidence type="ECO:0000256" key="2">
    <source>
        <dbReference type="ARBA" id="ARBA00015963"/>
    </source>
</evidence>
<organism evidence="5 6">
    <name type="scientific">Cryoendolithus antarcticus</name>
    <dbReference type="NCBI Taxonomy" id="1507870"/>
    <lineage>
        <taxon>Eukaryota</taxon>
        <taxon>Fungi</taxon>
        <taxon>Dikarya</taxon>
        <taxon>Ascomycota</taxon>
        <taxon>Pezizomycotina</taxon>
        <taxon>Dothideomycetes</taxon>
        <taxon>Dothideomycetidae</taxon>
        <taxon>Cladosporiales</taxon>
        <taxon>Cladosporiaceae</taxon>
        <taxon>Cryoendolithus</taxon>
    </lineage>
</organism>